<dbReference type="InParanoid" id="A0A0H2R3B5"/>
<dbReference type="Pfam" id="PF00326">
    <property type="entry name" value="Peptidase_S9"/>
    <property type="match status" value="1"/>
</dbReference>
<evidence type="ECO:0000313" key="2">
    <source>
        <dbReference type="EMBL" id="KLO05842.1"/>
    </source>
</evidence>
<dbReference type="STRING" id="27342.A0A0H2R3B5"/>
<accession>A0A0H2R3B5</accession>
<dbReference type="OrthoDB" id="9988524at2759"/>
<proteinExistence type="predicted"/>
<protein>
    <submittedName>
        <fullName evidence="2">Alpha/beta-hydrolase</fullName>
    </submittedName>
</protein>
<dbReference type="GO" id="GO:0008236">
    <property type="term" value="F:serine-type peptidase activity"/>
    <property type="evidence" value="ECO:0007669"/>
    <property type="project" value="InterPro"/>
</dbReference>
<dbReference type="InterPro" id="IPR001375">
    <property type="entry name" value="Peptidase_S9_cat"/>
</dbReference>
<dbReference type="Proteomes" id="UP000053477">
    <property type="component" value="Unassembled WGS sequence"/>
</dbReference>
<sequence>MAASASKRTTRIWIPHRGAKDVRIAGDLEQLVPEVPSSGRKLALILHGTMGHKDYLFQKKLAKTLPIDSFRFDFRGNHETGGTWKMADFPNDVEDIQVVADYLIQEYGYVIDLVIGHSKGSVAGFRWVCISPQAASVRGFVNVSGRYRMERVLFTLEIHAQIFDLDRNEPFKSVIVAQGHYDWKVIVARKEVVGRIHAKDVEDFMNWDTSLVWDRFPKNVHVMTIHGLNDATVPPLDAFIYARALGARSPGTHNLHMLEDADHNMTGRTEDVVSTILAWFAALEGGQLHHSGIWNTGVRVKL</sequence>
<reference evidence="2 3" key="1">
    <citation type="submission" date="2015-04" db="EMBL/GenBank/DDBJ databases">
        <title>Complete genome sequence of Schizopora paradoxa KUC8140, a cosmopolitan wood degrader in East Asia.</title>
        <authorList>
            <consortium name="DOE Joint Genome Institute"/>
            <person name="Min B."/>
            <person name="Park H."/>
            <person name="Jang Y."/>
            <person name="Kim J.-J."/>
            <person name="Kim K.H."/>
            <person name="Pangilinan J."/>
            <person name="Lipzen A."/>
            <person name="Riley R."/>
            <person name="Grigoriev I.V."/>
            <person name="Spatafora J.W."/>
            <person name="Choi I.-G."/>
        </authorList>
    </citation>
    <scope>NUCLEOTIDE SEQUENCE [LARGE SCALE GENOMIC DNA]</scope>
    <source>
        <strain evidence="2 3">KUC8140</strain>
    </source>
</reference>
<keyword evidence="3" id="KW-1185">Reference proteome</keyword>
<dbReference type="PANTHER" id="PTHR42886">
    <property type="entry name" value="RE40534P-RELATED"/>
    <property type="match status" value="1"/>
</dbReference>
<dbReference type="Gene3D" id="3.40.50.1820">
    <property type="entry name" value="alpha/beta hydrolase"/>
    <property type="match status" value="1"/>
</dbReference>
<dbReference type="SUPFAM" id="SSF53474">
    <property type="entry name" value="alpha/beta-Hydrolases"/>
    <property type="match status" value="1"/>
</dbReference>
<name>A0A0H2R3B5_9AGAM</name>
<evidence type="ECO:0000313" key="3">
    <source>
        <dbReference type="Proteomes" id="UP000053477"/>
    </source>
</evidence>
<gene>
    <name evidence="2" type="ORF">SCHPADRAFT_838852</name>
</gene>
<keyword evidence="2" id="KW-0378">Hydrolase</keyword>
<dbReference type="AlphaFoldDB" id="A0A0H2R3B5"/>
<dbReference type="InterPro" id="IPR029058">
    <property type="entry name" value="AB_hydrolase_fold"/>
</dbReference>
<dbReference type="PANTHER" id="PTHR42886:SF53">
    <property type="entry name" value="ALPHA_BETA-HYDROLASES SUPERFAMILY PROTEIN"/>
    <property type="match status" value="1"/>
</dbReference>
<organism evidence="2 3">
    <name type="scientific">Schizopora paradoxa</name>
    <dbReference type="NCBI Taxonomy" id="27342"/>
    <lineage>
        <taxon>Eukaryota</taxon>
        <taxon>Fungi</taxon>
        <taxon>Dikarya</taxon>
        <taxon>Basidiomycota</taxon>
        <taxon>Agaricomycotina</taxon>
        <taxon>Agaricomycetes</taxon>
        <taxon>Hymenochaetales</taxon>
        <taxon>Schizoporaceae</taxon>
        <taxon>Schizopora</taxon>
    </lineage>
</organism>
<dbReference type="GO" id="GO:0006508">
    <property type="term" value="P:proteolysis"/>
    <property type="evidence" value="ECO:0007669"/>
    <property type="project" value="InterPro"/>
</dbReference>
<evidence type="ECO:0000259" key="1">
    <source>
        <dbReference type="Pfam" id="PF00326"/>
    </source>
</evidence>
<feature type="domain" description="Peptidase S9 prolyl oligopeptidase catalytic" evidence="1">
    <location>
        <begin position="166"/>
        <end position="282"/>
    </location>
</feature>
<dbReference type="EMBL" id="KQ086262">
    <property type="protein sequence ID" value="KLO05842.1"/>
    <property type="molecule type" value="Genomic_DNA"/>
</dbReference>